<feature type="compositionally biased region" description="Basic and acidic residues" evidence="1">
    <location>
        <begin position="345"/>
        <end position="381"/>
    </location>
</feature>
<evidence type="ECO:0000256" key="1">
    <source>
        <dbReference type="SAM" id="MobiDB-lite"/>
    </source>
</evidence>
<feature type="region of interest" description="Disordered" evidence="1">
    <location>
        <begin position="113"/>
        <end position="221"/>
    </location>
</feature>
<keyword evidence="3" id="KW-1185">Reference proteome</keyword>
<gene>
    <name evidence="2" type="ORF">QHF89_30840</name>
</gene>
<dbReference type="Proteomes" id="UP001160301">
    <property type="component" value="Unassembled WGS sequence"/>
</dbReference>
<evidence type="ECO:0008006" key="4">
    <source>
        <dbReference type="Google" id="ProtNLM"/>
    </source>
</evidence>
<protein>
    <recommendedName>
        <fullName evidence="4">Tox-REase-9 domain-containing protein</fullName>
    </recommendedName>
</protein>
<feature type="compositionally biased region" description="Basic and acidic residues" evidence="1">
    <location>
        <begin position="127"/>
        <end position="146"/>
    </location>
</feature>
<reference evidence="2 3" key="1">
    <citation type="submission" date="2023-04" db="EMBL/GenBank/DDBJ databases">
        <title>The genome sequence of Polyangium sorediatum DSM14670.</title>
        <authorList>
            <person name="Zhang X."/>
        </authorList>
    </citation>
    <scope>NUCLEOTIDE SEQUENCE [LARGE SCALE GENOMIC DNA]</scope>
    <source>
        <strain evidence="2 3">DSM 14670</strain>
    </source>
</reference>
<dbReference type="EMBL" id="JARZHI010000035">
    <property type="protein sequence ID" value="MDI1433937.1"/>
    <property type="molecule type" value="Genomic_DNA"/>
</dbReference>
<dbReference type="PROSITE" id="PS51257">
    <property type="entry name" value="PROKAR_LIPOPROTEIN"/>
    <property type="match status" value="1"/>
</dbReference>
<feature type="compositionally biased region" description="Pro residues" evidence="1">
    <location>
        <begin position="147"/>
        <end position="160"/>
    </location>
</feature>
<evidence type="ECO:0000313" key="2">
    <source>
        <dbReference type="EMBL" id="MDI1433937.1"/>
    </source>
</evidence>
<sequence length="426" mass="46770">MAWLSNRFVRFWLLVLVAWGLSIGLLGCAATGAHTQAWAQRTPNGIRVFRICRRHPHVDPNARYWYDVGDGTPRTTFLSLDDLLESREAKAVYIHDPHAPSESRKLLGIAFQHLPCDKPPPPPPEKVAAKEKEGGEKKDEARRAEPPKPLPKPLPRPIARPPERERCTAYREPGQTRQRRGTGSRTCTRILVKRPGGEPAVAENRPHPVEAPVPKDPSEVQPGEVWQYETWSQTPEEIARLDRAYECLAGVCHARHQNFIPKDKKKPAGKHHGQSLSTGSGSGGGASTPQPAPKSTVKTRTKPVGKPNGAKPNGAASGQGGNGSAADPPPQAKPKRGGENPAAARGREVHEEFKKKVEAKQAEGWKSEPHIKVEGGTHVKPDAVTPKGHPIELKPNTPTGREAGKRQMQKYEEVLKKKGRVIYYDP</sequence>
<dbReference type="RefSeq" id="WP_136965416.1">
    <property type="nucleotide sequence ID" value="NZ_JARZHI010000035.1"/>
</dbReference>
<feature type="region of interest" description="Disordered" evidence="1">
    <location>
        <begin position="259"/>
        <end position="406"/>
    </location>
</feature>
<evidence type="ECO:0000313" key="3">
    <source>
        <dbReference type="Proteomes" id="UP001160301"/>
    </source>
</evidence>
<accession>A0ABT6P0M8</accession>
<comment type="caution">
    <text evidence="2">The sequence shown here is derived from an EMBL/GenBank/DDBJ whole genome shotgun (WGS) entry which is preliminary data.</text>
</comment>
<organism evidence="2 3">
    <name type="scientific">Polyangium sorediatum</name>
    <dbReference type="NCBI Taxonomy" id="889274"/>
    <lineage>
        <taxon>Bacteria</taxon>
        <taxon>Pseudomonadati</taxon>
        <taxon>Myxococcota</taxon>
        <taxon>Polyangia</taxon>
        <taxon>Polyangiales</taxon>
        <taxon>Polyangiaceae</taxon>
        <taxon>Polyangium</taxon>
    </lineage>
</organism>
<feature type="compositionally biased region" description="Basic residues" evidence="1">
    <location>
        <begin position="263"/>
        <end position="273"/>
    </location>
</feature>
<proteinExistence type="predicted"/>
<name>A0ABT6P0M8_9BACT</name>